<dbReference type="FunFam" id="3.40.50.2000:FF:000009">
    <property type="entry name" value="Sterol 3-beta-glucosyltransferase UGT80A2"/>
    <property type="match status" value="1"/>
</dbReference>
<dbReference type="Gene3D" id="3.40.50.2000">
    <property type="entry name" value="Glycogen Phosphorylase B"/>
    <property type="match status" value="2"/>
</dbReference>
<gene>
    <name evidence="3" type="ORF">Daura_20250</name>
</gene>
<dbReference type="GO" id="GO:0016758">
    <property type="term" value="F:hexosyltransferase activity"/>
    <property type="evidence" value="ECO:0007669"/>
    <property type="project" value="InterPro"/>
</dbReference>
<dbReference type="GO" id="GO:0033072">
    <property type="term" value="P:vancomycin biosynthetic process"/>
    <property type="evidence" value="ECO:0007669"/>
    <property type="project" value="UniProtKB-ARBA"/>
</dbReference>
<sequence>MRVCIAAIGSTGDVLPYLGLGQQLTAQGFEVTIATHKSFEPFVAGAGLGYAFVPMEPRDSVSDELGERLRHGVRSAAKAIEQLYAPWVWDIAQAVDAACAGTDHLLLSAMAWTGVHSADGRGVPSWGLHLQPLEPTGAFAPAAMGARSFGPAVNRALGRRVQALMVRPHMAVVNALRQRHGLPAVSARDHLRMLRDRRWPVLHGFSPSVVPRPADWRPGLDVVGYWWPPAPSDWTPDPDLVDFLGCGPAPIYVGFGSTLPAPAAELQAMLRRISRALRIRMVVHSGWLDLRVDDDTIHTVGHVPHSWLLPRVRAAVHHCGAGTSAATLRAGIPSVPVPTTLDQPFWADRLRRLGVATEPIHSARLTEARLTAEVREAIENPLLSRRAAEARERLVRDNGAVAVADALSRRGR</sequence>
<dbReference type="KEGG" id="daur:Daura_20250"/>
<dbReference type="GO" id="GO:0008194">
    <property type="term" value="F:UDP-glycosyltransferase activity"/>
    <property type="evidence" value="ECO:0007669"/>
    <property type="project" value="InterPro"/>
</dbReference>
<reference evidence="3" key="1">
    <citation type="submission" date="2021-04" db="EMBL/GenBank/DDBJ databases">
        <title>Dactylosporangium aurantiacum NRRL B-8018 full assembly.</title>
        <authorList>
            <person name="Hartkoorn R.C."/>
            <person name="Beaudoing E."/>
            <person name="Hot D."/>
        </authorList>
    </citation>
    <scope>NUCLEOTIDE SEQUENCE</scope>
    <source>
        <strain evidence="3">NRRL B-8018</strain>
    </source>
</reference>
<dbReference type="InterPro" id="IPR050426">
    <property type="entry name" value="Glycosyltransferase_28"/>
</dbReference>
<feature type="domain" description="Erythromycin biosynthesis protein CIII-like C-terminal" evidence="2">
    <location>
        <begin position="295"/>
        <end position="395"/>
    </location>
</feature>
<dbReference type="EMBL" id="CP073767">
    <property type="protein sequence ID" value="UWZ58297.1"/>
    <property type="molecule type" value="Genomic_DNA"/>
</dbReference>
<evidence type="ECO:0000259" key="1">
    <source>
        <dbReference type="Pfam" id="PF03033"/>
    </source>
</evidence>
<dbReference type="GO" id="GO:0005975">
    <property type="term" value="P:carbohydrate metabolic process"/>
    <property type="evidence" value="ECO:0007669"/>
    <property type="project" value="InterPro"/>
</dbReference>
<dbReference type="RefSeq" id="WP_033361711.1">
    <property type="nucleotide sequence ID" value="NZ_CP073767.1"/>
</dbReference>
<dbReference type="InterPro" id="IPR010610">
    <property type="entry name" value="EryCIII-like_C"/>
</dbReference>
<dbReference type="CDD" id="cd03784">
    <property type="entry name" value="GT1_Gtf-like"/>
    <property type="match status" value="1"/>
</dbReference>
<proteinExistence type="predicted"/>
<name>A0A9Q9IR41_9ACTN</name>
<evidence type="ECO:0000313" key="4">
    <source>
        <dbReference type="Proteomes" id="UP001058003"/>
    </source>
</evidence>
<dbReference type="PANTHER" id="PTHR48050">
    <property type="entry name" value="STEROL 3-BETA-GLUCOSYLTRANSFERASE"/>
    <property type="match status" value="1"/>
</dbReference>
<dbReference type="InterPro" id="IPR002213">
    <property type="entry name" value="UDP_glucos_trans"/>
</dbReference>
<dbReference type="InterPro" id="IPR004276">
    <property type="entry name" value="GlycoTrans_28_N"/>
</dbReference>
<keyword evidence="4" id="KW-1185">Reference proteome</keyword>
<accession>A0A9Q9IR41</accession>
<evidence type="ECO:0000313" key="3">
    <source>
        <dbReference type="EMBL" id="UWZ58297.1"/>
    </source>
</evidence>
<dbReference type="PANTHER" id="PTHR48050:SF13">
    <property type="entry name" value="STEROL 3-BETA-GLUCOSYLTRANSFERASE UGT80A2"/>
    <property type="match status" value="1"/>
</dbReference>
<protein>
    <submittedName>
        <fullName evidence="3">Glycosyltransferase family 1 protein</fullName>
    </submittedName>
</protein>
<dbReference type="Pfam" id="PF03033">
    <property type="entry name" value="Glyco_transf_28"/>
    <property type="match status" value="1"/>
</dbReference>
<dbReference type="Pfam" id="PF06722">
    <property type="entry name" value="EryCIII-like_C"/>
    <property type="match status" value="1"/>
</dbReference>
<evidence type="ECO:0000259" key="2">
    <source>
        <dbReference type="Pfam" id="PF06722"/>
    </source>
</evidence>
<organism evidence="3 4">
    <name type="scientific">Dactylosporangium aurantiacum</name>
    <dbReference type="NCBI Taxonomy" id="35754"/>
    <lineage>
        <taxon>Bacteria</taxon>
        <taxon>Bacillati</taxon>
        <taxon>Actinomycetota</taxon>
        <taxon>Actinomycetes</taxon>
        <taxon>Micromonosporales</taxon>
        <taxon>Micromonosporaceae</taxon>
        <taxon>Dactylosporangium</taxon>
    </lineage>
</organism>
<dbReference type="SUPFAM" id="SSF53756">
    <property type="entry name" value="UDP-Glycosyltransferase/glycogen phosphorylase"/>
    <property type="match status" value="1"/>
</dbReference>
<dbReference type="AlphaFoldDB" id="A0A9Q9IR41"/>
<feature type="domain" description="Glycosyltransferase family 28 N-terminal" evidence="1">
    <location>
        <begin position="4"/>
        <end position="97"/>
    </location>
</feature>
<dbReference type="Proteomes" id="UP001058003">
    <property type="component" value="Chromosome"/>
</dbReference>